<protein>
    <submittedName>
        <fullName evidence="1">DUF1493 family protein</fullName>
    </submittedName>
</protein>
<proteinExistence type="predicted"/>
<keyword evidence="2" id="KW-1185">Reference proteome</keyword>
<organism evidence="1 2">
    <name type="scientific">Fulvivirga sediminis</name>
    <dbReference type="NCBI Taxonomy" id="2803949"/>
    <lineage>
        <taxon>Bacteria</taxon>
        <taxon>Pseudomonadati</taxon>
        <taxon>Bacteroidota</taxon>
        <taxon>Cytophagia</taxon>
        <taxon>Cytophagales</taxon>
        <taxon>Fulvivirgaceae</taxon>
        <taxon>Fulvivirga</taxon>
    </lineage>
</organism>
<dbReference type="AlphaFoldDB" id="A0A937K2R5"/>
<gene>
    <name evidence="1" type="ORF">JL102_21015</name>
</gene>
<evidence type="ECO:0000313" key="1">
    <source>
        <dbReference type="EMBL" id="MBL3658645.1"/>
    </source>
</evidence>
<accession>A0A937K2R5</accession>
<dbReference type="RefSeq" id="WP_202246436.1">
    <property type="nucleotide sequence ID" value="NZ_JAESIY010000014.1"/>
</dbReference>
<evidence type="ECO:0000313" key="2">
    <source>
        <dbReference type="Proteomes" id="UP000659388"/>
    </source>
</evidence>
<comment type="caution">
    <text evidence="1">The sequence shown here is derived from an EMBL/GenBank/DDBJ whole genome shotgun (WGS) entry which is preliminary data.</text>
</comment>
<sequence length="152" mass="18056">MITKEIEFSKLRHAYTTIKKFLEDSSGVEVNSVNQRIAEDLGLFGDDNYFLLEQFVEKFELEHEGLEYERYFYSEAELFDSKAALFNLFTLSVWLPMKTIELLTLNKFKLNKPSFYKPEHPVNDMTFKDMLTWYLEGTYATSEHVQYRIKST</sequence>
<name>A0A937K2R5_9BACT</name>
<dbReference type="EMBL" id="JAESIY010000014">
    <property type="protein sequence ID" value="MBL3658645.1"/>
    <property type="molecule type" value="Genomic_DNA"/>
</dbReference>
<reference evidence="1" key="1">
    <citation type="submission" date="2021-01" db="EMBL/GenBank/DDBJ databases">
        <title>Fulvivirga kasyanovii gen. nov., sp nov., a novel member of the phylum Bacteroidetes isolated from seawater in a mussel farm.</title>
        <authorList>
            <person name="Zhao L.-H."/>
            <person name="Wang Z.-J."/>
        </authorList>
    </citation>
    <scope>NUCLEOTIDE SEQUENCE</scope>
    <source>
        <strain evidence="1">2943</strain>
    </source>
</reference>
<dbReference type="Proteomes" id="UP000659388">
    <property type="component" value="Unassembled WGS sequence"/>
</dbReference>